<evidence type="ECO:0000313" key="9">
    <source>
        <dbReference type="Proteomes" id="UP000282613"/>
    </source>
</evidence>
<reference evidence="8 9" key="2">
    <citation type="submission" date="2018-11" db="EMBL/GenBank/DDBJ databases">
        <authorList>
            <consortium name="Pathogen Informatics"/>
        </authorList>
    </citation>
    <scope>NUCLEOTIDE SEQUENCE [LARGE SCALE GENOMIC DNA]</scope>
</reference>
<dbReference type="GO" id="GO:1990573">
    <property type="term" value="P:potassium ion import across plasma membrane"/>
    <property type="evidence" value="ECO:0007669"/>
    <property type="project" value="TreeGrafter"/>
</dbReference>
<evidence type="ECO:0000313" key="8">
    <source>
        <dbReference type="EMBL" id="VDK35335.1"/>
    </source>
</evidence>
<reference evidence="10" key="1">
    <citation type="submission" date="2017-02" db="UniProtKB">
        <authorList>
            <consortium name="WormBaseParasite"/>
        </authorList>
    </citation>
    <scope>IDENTIFICATION</scope>
</reference>
<dbReference type="PANTHER" id="PTHR11523:SF28">
    <property type="entry name" value="NA_K-ATPASE BETA SUBUNIT ISOFORM 4-RELATED"/>
    <property type="match status" value="1"/>
</dbReference>
<proteinExistence type="inferred from homology"/>
<evidence type="ECO:0000256" key="5">
    <source>
        <dbReference type="ARBA" id="ARBA00022989"/>
    </source>
</evidence>
<dbReference type="Proteomes" id="UP000282613">
    <property type="component" value="Unassembled WGS sequence"/>
</dbReference>
<evidence type="ECO:0000256" key="6">
    <source>
        <dbReference type="ARBA" id="ARBA00023136"/>
    </source>
</evidence>
<evidence type="ECO:0000256" key="2">
    <source>
        <dbReference type="ARBA" id="ARBA00005876"/>
    </source>
</evidence>
<comment type="subcellular location">
    <subcellularLocation>
        <location evidence="1">Membrane</location>
        <topology evidence="1">Single-pass type II membrane protein</topology>
    </subcellularLocation>
</comment>
<sequence length="203" mass="23406">MDQYGNWTRPLLSQVLNVPSLAMKKFREIKATSAQRLRSLGLFILNPEKKTFLNRTLSSWAKIFIYYVIFYTCLFGFLIGMIFFVTNVVVDERVPSLTGRQSLLGLSPGLTFLPFVEAKGKLHPYPLYDSNNKAKYVESMQKYVSGYRVTSKNCDFRMGTRLLGNLYDACQFPLDLLGPCKIRSKSSQEFCIFLKMNKVMRQK</sequence>
<feature type="transmembrane region" description="Helical" evidence="7">
    <location>
        <begin position="64"/>
        <end position="90"/>
    </location>
</feature>
<dbReference type="InterPro" id="IPR038702">
    <property type="entry name" value="Na/K_ATPase_sub_beta_sf"/>
</dbReference>
<dbReference type="GO" id="GO:0005890">
    <property type="term" value="C:sodium:potassium-exchanging ATPase complex"/>
    <property type="evidence" value="ECO:0007669"/>
    <property type="project" value="InterPro"/>
</dbReference>
<evidence type="ECO:0000256" key="4">
    <source>
        <dbReference type="ARBA" id="ARBA00022968"/>
    </source>
</evidence>
<dbReference type="GO" id="GO:0036376">
    <property type="term" value="P:sodium ion export across plasma membrane"/>
    <property type="evidence" value="ECO:0007669"/>
    <property type="project" value="TreeGrafter"/>
</dbReference>
<evidence type="ECO:0000256" key="1">
    <source>
        <dbReference type="ARBA" id="ARBA00004606"/>
    </source>
</evidence>
<dbReference type="EMBL" id="UYRS01018427">
    <property type="protein sequence ID" value="VDK35335.1"/>
    <property type="molecule type" value="Genomic_DNA"/>
</dbReference>
<dbReference type="GO" id="GO:0030007">
    <property type="term" value="P:intracellular potassium ion homeostasis"/>
    <property type="evidence" value="ECO:0007669"/>
    <property type="project" value="TreeGrafter"/>
</dbReference>
<evidence type="ECO:0000313" key="10">
    <source>
        <dbReference type="WBParaSite" id="TASK_0000560001-mRNA-1"/>
    </source>
</evidence>
<keyword evidence="6 7" id="KW-0472">Membrane</keyword>
<dbReference type="GO" id="GO:0006883">
    <property type="term" value="P:intracellular sodium ion homeostasis"/>
    <property type="evidence" value="ECO:0007669"/>
    <property type="project" value="TreeGrafter"/>
</dbReference>
<dbReference type="Gene3D" id="2.60.40.1660">
    <property type="entry name" value="Na, k-atpase alpha subunit"/>
    <property type="match status" value="1"/>
</dbReference>
<gene>
    <name evidence="8" type="ORF">TASK_LOCUS5601</name>
</gene>
<name>A0A0R3W613_TAEAS</name>
<keyword evidence="5 7" id="KW-1133">Transmembrane helix</keyword>
<dbReference type="AlphaFoldDB" id="A0A0R3W613"/>
<dbReference type="GO" id="GO:0001671">
    <property type="term" value="F:ATPase activator activity"/>
    <property type="evidence" value="ECO:0007669"/>
    <property type="project" value="TreeGrafter"/>
</dbReference>
<dbReference type="PANTHER" id="PTHR11523">
    <property type="entry name" value="SODIUM/POTASSIUM-DEPENDENT ATPASE BETA SUBUNIT"/>
    <property type="match status" value="1"/>
</dbReference>
<comment type="similarity">
    <text evidence="2">Belongs to the X(+)/potassium ATPases subunit beta family.</text>
</comment>
<keyword evidence="9" id="KW-1185">Reference proteome</keyword>
<dbReference type="InterPro" id="IPR000402">
    <property type="entry name" value="Na/K_ATPase_sub_beta"/>
</dbReference>
<protein>
    <submittedName>
        <fullName evidence="10">Sodium/potassium-transporting ATPase subunit beta</fullName>
    </submittedName>
</protein>
<evidence type="ECO:0000256" key="7">
    <source>
        <dbReference type="SAM" id="Phobius"/>
    </source>
</evidence>
<accession>A0A0R3W613</accession>
<evidence type="ECO:0000256" key="3">
    <source>
        <dbReference type="ARBA" id="ARBA00022692"/>
    </source>
</evidence>
<organism evidence="10">
    <name type="scientific">Taenia asiatica</name>
    <name type="common">Asian tapeworm</name>
    <dbReference type="NCBI Taxonomy" id="60517"/>
    <lineage>
        <taxon>Eukaryota</taxon>
        <taxon>Metazoa</taxon>
        <taxon>Spiralia</taxon>
        <taxon>Lophotrochozoa</taxon>
        <taxon>Platyhelminthes</taxon>
        <taxon>Cestoda</taxon>
        <taxon>Eucestoda</taxon>
        <taxon>Cyclophyllidea</taxon>
        <taxon>Taeniidae</taxon>
        <taxon>Taenia</taxon>
    </lineage>
</organism>
<keyword evidence="4" id="KW-0735">Signal-anchor</keyword>
<keyword evidence="3 7" id="KW-0812">Transmembrane</keyword>
<dbReference type="STRING" id="60517.A0A0R3W613"/>
<dbReference type="OrthoDB" id="5912413at2759"/>
<dbReference type="Pfam" id="PF00287">
    <property type="entry name" value="Na_K-ATPase"/>
    <property type="match status" value="1"/>
</dbReference>
<dbReference type="WBParaSite" id="TASK_0000560001-mRNA-1">
    <property type="protein sequence ID" value="TASK_0000560001-mRNA-1"/>
    <property type="gene ID" value="TASK_0000560001"/>
</dbReference>